<dbReference type="PANTHER" id="PTHR18866">
    <property type="entry name" value="CARBOXYLASE:PYRUVATE/ACETYL-COA/PROPIONYL-COA CARBOXYLASE"/>
    <property type="match status" value="1"/>
</dbReference>
<keyword evidence="4 7" id="KW-0067">ATP-binding</keyword>
<feature type="domain" description="Biotin carboxylation" evidence="10">
    <location>
        <begin position="1"/>
        <end position="446"/>
    </location>
</feature>
<dbReference type="RefSeq" id="WP_093152823.1">
    <property type="nucleotide sequence ID" value="NZ_FNBW01000013.1"/>
</dbReference>
<organism evidence="11 12">
    <name type="scientific">Thalassobaculum litoreum DSM 18839</name>
    <dbReference type="NCBI Taxonomy" id="1123362"/>
    <lineage>
        <taxon>Bacteria</taxon>
        <taxon>Pseudomonadati</taxon>
        <taxon>Pseudomonadota</taxon>
        <taxon>Alphaproteobacteria</taxon>
        <taxon>Rhodospirillales</taxon>
        <taxon>Thalassobaculaceae</taxon>
        <taxon>Thalassobaculum</taxon>
    </lineage>
</organism>
<dbReference type="InterPro" id="IPR048429">
    <property type="entry name" value="MCC_alpha_BT"/>
</dbReference>
<evidence type="ECO:0000256" key="3">
    <source>
        <dbReference type="ARBA" id="ARBA00022741"/>
    </source>
</evidence>
<dbReference type="GO" id="GO:0046872">
    <property type="term" value="F:metal ion binding"/>
    <property type="evidence" value="ECO:0007669"/>
    <property type="project" value="InterPro"/>
</dbReference>
<sequence>MFSSLLIANRGEIAVRIARTARAMGLRTIAVFSDADRDAPHVRACDEAWPIGPAPAAESYLVAERILEVARRAGAEAIHPGYGFLSENAGFAEACATAGIAFVGPPAGAIEAMGSKAGAKALMEKAGVPLVPGYHGDDQSVERLSAAARDIGFPVLLKASAGGGGKGMRVVRGADELKAAIEGAQREGKASFGDDRLIVEKYLERPRHVEVQVFADSHGNTVHLFERDCSAQRRHQKILEEAPAPDLDPDLRREMGASAVAAAEAVGYVGAGTVEFIMDSSGSFHFMEMNTRLQVEHPVTELITGLDLVALQLRVAAGEALPFGQDDLSITGHAVEVRLYAEDPARDFMPQTGRLVHLRFPEGEGVRVDSGVEQGGVVSVHYDPMIAKVIAHGADRRQALARLAAALGRTEVVGVTTNRDFLKTLVEHPEVVAGPIDTGFVGREIDSLAPPPPAAPDGVLALAGLAEMRALAAAASARAAATGDPQSPWARADAWRLNDRAHHTLRFRQGEDEVAVDMHADRVGWRADIAGRSVSIAADDGPDGALLATIDRVRRPVRVVADRDRRTVLAEGRSWTMVLVDPLAGIDDAAEAGGRLVAPMPAKVASVAVSEGDAVKKGTTLIVLEAMKMEHTISAPADGTVAGLPVAAGDLVEEGADLVVFEADGDKPEKGA</sequence>
<accession>A0A8G2BKL6</accession>
<dbReference type="PROSITE" id="PS00188">
    <property type="entry name" value="BIOTIN"/>
    <property type="match status" value="1"/>
</dbReference>
<dbReference type="InterPro" id="IPR001882">
    <property type="entry name" value="Biotin_BS"/>
</dbReference>
<gene>
    <name evidence="11" type="ORF">SAMN05660686_03812</name>
</gene>
<dbReference type="InterPro" id="IPR050856">
    <property type="entry name" value="Biotin_carboxylase_complex"/>
</dbReference>
<dbReference type="PROSITE" id="PS50968">
    <property type="entry name" value="BIOTINYL_LIPOYL"/>
    <property type="match status" value="1"/>
</dbReference>
<dbReference type="InterPro" id="IPR011054">
    <property type="entry name" value="Rudment_hybrid_motif"/>
</dbReference>
<evidence type="ECO:0000256" key="5">
    <source>
        <dbReference type="ARBA" id="ARBA00022946"/>
    </source>
</evidence>
<evidence type="ECO:0000259" key="8">
    <source>
        <dbReference type="PROSITE" id="PS50968"/>
    </source>
</evidence>
<feature type="domain" description="Lipoyl-binding" evidence="8">
    <location>
        <begin position="589"/>
        <end position="662"/>
    </location>
</feature>
<evidence type="ECO:0000256" key="4">
    <source>
        <dbReference type="ARBA" id="ARBA00022840"/>
    </source>
</evidence>
<dbReference type="SMART" id="SM00878">
    <property type="entry name" value="Biotin_carb_C"/>
    <property type="match status" value="1"/>
</dbReference>
<evidence type="ECO:0000313" key="11">
    <source>
        <dbReference type="EMBL" id="SDG26103.1"/>
    </source>
</evidence>
<dbReference type="FunFam" id="3.40.50.20:FF:000010">
    <property type="entry name" value="Propionyl-CoA carboxylase subunit alpha"/>
    <property type="match status" value="1"/>
</dbReference>
<feature type="domain" description="ATP-grasp" evidence="9">
    <location>
        <begin position="120"/>
        <end position="317"/>
    </location>
</feature>
<reference evidence="11 12" key="1">
    <citation type="submission" date="2016-10" db="EMBL/GenBank/DDBJ databases">
        <authorList>
            <person name="Varghese N."/>
            <person name="Submissions S."/>
        </authorList>
    </citation>
    <scope>NUCLEOTIDE SEQUENCE [LARGE SCALE GENOMIC DNA]</scope>
    <source>
        <strain evidence="11 12">DSM 18839</strain>
    </source>
</reference>
<dbReference type="GO" id="GO:0016874">
    <property type="term" value="F:ligase activity"/>
    <property type="evidence" value="ECO:0007669"/>
    <property type="project" value="UniProtKB-KW"/>
</dbReference>
<dbReference type="SUPFAM" id="SSF52440">
    <property type="entry name" value="PreATP-grasp domain"/>
    <property type="match status" value="1"/>
</dbReference>
<name>A0A8G2BKL6_9PROT</name>
<dbReference type="CDD" id="cd06850">
    <property type="entry name" value="biotinyl_domain"/>
    <property type="match status" value="1"/>
</dbReference>
<dbReference type="InterPro" id="IPR016185">
    <property type="entry name" value="PreATP-grasp_dom_sf"/>
</dbReference>
<dbReference type="InterPro" id="IPR005481">
    <property type="entry name" value="BC-like_N"/>
</dbReference>
<dbReference type="OrthoDB" id="9763189at2"/>
<dbReference type="Pfam" id="PF02786">
    <property type="entry name" value="CPSase_L_D2"/>
    <property type="match status" value="1"/>
</dbReference>
<dbReference type="InterPro" id="IPR011761">
    <property type="entry name" value="ATP-grasp"/>
</dbReference>
<dbReference type="InterPro" id="IPR000089">
    <property type="entry name" value="Biotin_lipoyl"/>
</dbReference>
<evidence type="ECO:0000259" key="10">
    <source>
        <dbReference type="PROSITE" id="PS50979"/>
    </source>
</evidence>
<keyword evidence="6" id="KW-0092">Biotin</keyword>
<dbReference type="GO" id="GO:0005524">
    <property type="term" value="F:ATP binding"/>
    <property type="evidence" value="ECO:0007669"/>
    <property type="project" value="UniProtKB-UniRule"/>
</dbReference>
<dbReference type="PROSITE" id="PS50979">
    <property type="entry name" value="BC"/>
    <property type="match status" value="1"/>
</dbReference>
<dbReference type="InterPro" id="IPR011764">
    <property type="entry name" value="Biotin_carboxylation_dom"/>
</dbReference>
<evidence type="ECO:0000313" key="12">
    <source>
        <dbReference type="Proteomes" id="UP000198615"/>
    </source>
</evidence>
<dbReference type="NCBIfam" id="NF006367">
    <property type="entry name" value="PRK08591.1"/>
    <property type="match status" value="1"/>
</dbReference>
<keyword evidence="12" id="KW-1185">Reference proteome</keyword>
<dbReference type="Gene3D" id="3.30.700.40">
    <property type="match status" value="1"/>
</dbReference>
<dbReference type="PROSITE" id="PS00867">
    <property type="entry name" value="CPSASE_2"/>
    <property type="match status" value="1"/>
</dbReference>
<dbReference type="Gene3D" id="2.40.50.100">
    <property type="match status" value="1"/>
</dbReference>
<dbReference type="SUPFAM" id="SSF51230">
    <property type="entry name" value="Single hybrid motif"/>
    <property type="match status" value="1"/>
</dbReference>
<keyword evidence="3 7" id="KW-0547">Nucleotide-binding</keyword>
<evidence type="ECO:0000256" key="7">
    <source>
        <dbReference type="PROSITE-ProRule" id="PRU00409"/>
    </source>
</evidence>
<dbReference type="FunFam" id="3.30.1490.20:FF:000003">
    <property type="entry name" value="acetyl-CoA carboxylase isoform X1"/>
    <property type="match status" value="1"/>
</dbReference>
<dbReference type="Gene3D" id="3.30.470.20">
    <property type="entry name" value="ATP-grasp fold, B domain"/>
    <property type="match status" value="1"/>
</dbReference>
<evidence type="ECO:0000259" key="9">
    <source>
        <dbReference type="PROSITE" id="PS50975"/>
    </source>
</evidence>
<keyword evidence="5" id="KW-0809">Transit peptide</keyword>
<dbReference type="Proteomes" id="UP000198615">
    <property type="component" value="Unassembled WGS sequence"/>
</dbReference>
<dbReference type="AlphaFoldDB" id="A0A8G2BKL6"/>
<dbReference type="SUPFAM" id="SSF56059">
    <property type="entry name" value="Glutathione synthetase ATP-binding domain-like"/>
    <property type="match status" value="1"/>
</dbReference>
<keyword evidence="2" id="KW-0436">Ligase</keyword>
<dbReference type="PROSITE" id="PS50975">
    <property type="entry name" value="ATP_GRASP"/>
    <property type="match status" value="1"/>
</dbReference>
<dbReference type="Pfam" id="PF00364">
    <property type="entry name" value="Biotin_lipoyl"/>
    <property type="match status" value="1"/>
</dbReference>
<protein>
    <submittedName>
        <fullName evidence="11">3-methylcrotonyl-CoA carboxylase alpha subunit</fullName>
    </submittedName>
</protein>
<evidence type="ECO:0000256" key="6">
    <source>
        <dbReference type="ARBA" id="ARBA00023267"/>
    </source>
</evidence>
<dbReference type="Pfam" id="PF00289">
    <property type="entry name" value="Biotin_carb_N"/>
    <property type="match status" value="1"/>
</dbReference>
<dbReference type="FunFam" id="2.40.50.100:FF:000003">
    <property type="entry name" value="Acetyl-CoA carboxylase biotin carboxyl carrier protein"/>
    <property type="match status" value="1"/>
</dbReference>
<dbReference type="FunFam" id="3.30.470.20:FF:000028">
    <property type="entry name" value="Methylcrotonoyl-CoA carboxylase subunit alpha, mitochondrial"/>
    <property type="match status" value="1"/>
</dbReference>
<dbReference type="SMART" id="SM01209">
    <property type="entry name" value="GARS_A"/>
    <property type="match status" value="1"/>
</dbReference>
<dbReference type="InterPro" id="IPR005482">
    <property type="entry name" value="Biotin_COase_C"/>
</dbReference>
<dbReference type="EMBL" id="FNBW01000013">
    <property type="protein sequence ID" value="SDG26103.1"/>
    <property type="molecule type" value="Genomic_DNA"/>
</dbReference>
<evidence type="ECO:0000256" key="2">
    <source>
        <dbReference type="ARBA" id="ARBA00022598"/>
    </source>
</evidence>
<evidence type="ECO:0000256" key="1">
    <source>
        <dbReference type="ARBA" id="ARBA00001953"/>
    </source>
</evidence>
<dbReference type="SUPFAM" id="SSF51246">
    <property type="entry name" value="Rudiment single hybrid motif"/>
    <property type="match status" value="1"/>
</dbReference>
<dbReference type="PANTHER" id="PTHR18866:SF33">
    <property type="entry name" value="METHYLCROTONOYL-COA CARBOXYLASE SUBUNIT ALPHA, MITOCHONDRIAL-RELATED"/>
    <property type="match status" value="1"/>
</dbReference>
<comment type="caution">
    <text evidence="11">The sequence shown here is derived from an EMBL/GenBank/DDBJ whole genome shotgun (WGS) entry which is preliminary data.</text>
</comment>
<dbReference type="Pfam" id="PF21139">
    <property type="entry name" value="BT_MCC_alpha"/>
    <property type="match status" value="1"/>
</dbReference>
<proteinExistence type="predicted"/>
<dbReference type="InterPro" id="IPR011053">
    <property type="entry name" value="Single_hybrid_motif"/>
</dbReference>
<comment type="cofactor">
    <cofactor evidence="1">
        <name>biotin</name>
        <dbReference type="ChEBI" id="CHEBI:57586"/>
    </cofactor>
</comment>
<dbReference type="InterPro" id="IPR005479">
    <property type="entry name" value="CPAse_ATP-bd"/>
</dbReference>
<dbReference type="PROSITE" id="PS00866">
    <property type="entry name" value="CPSASE_1"/>
    <property type="match status" value="1"/>
</dbReference>
<dbReference type="Pfam" id="PF02785">
    <property type="entry name" value="Biotin_carb_C"/>
    <property type="match status" value="1"/>
</dbReference>